<keyword evidence="1" id="KW-0812">Transmembrane</keyword>
<dbReference type="Proteomes" id="UP000253498">
    <property type="component" value="Unassembled WGS sequence"/>
</dbReference>
<dbReference type="EMBL" id="LESJ01000006">
    <property type="protein sequence ID" value="RBT67224.1"/>
    <property type="molecule type" value="Genomic_DNA"/>
</dbReference>
<organism evidence="2 3">
    <name type="scientific">Enterococcus hirae</name>
    <dbReference type="NCBI Taxonomy" id="1354"/>
    <lineage>
        <taxon>Bacteria</taxon>
        <taxon>Bacillati</taxon>
        <taxon>Bacillota</taxon>
        <taxon>Bacilli</taxon>
        <taxon>Lactobacillales</taxon>
        <taxon>Enterococcaceae</taxon>
        <taxon>Enterococcus</taxon>
    </lineage>
</organism>
<dbReference type="AlphaFoldDB" id="A0AB37IA34"/>
<feature type="transmembrane region" description="Helical" evidence="1">
    <location>
        <begin position="6"/>
        <end position="28"/>
    </location>
</feature>
<evidence type="ECO:0000256" key="1">
    <source>
        <dbReference type="SAM" id="Phobius"/>
    </source>
</evidence>
<sequence>MMYTIPIFIISTGILFMGLAIYLFLMNYKRVIIGEENKTILYLNTLILITSICFILLGIGYFFVVAKQL</sequence>
<protein>
    <submittedName>
        <fullName evidence="2">Uncharacterized protein</fullName>
    </submittedName>
</protein>
<reference evidence="2 3" key="1">
    <citation type="submission" date="2015-06" db="EMBL/GenBank/DDBJ databases">
        <title>The Genome Sequence of Enterococcus hirae 88EA1.</title>
        <authorList>
            <consortium name="The Broad Institute Genomics Platform"/>
            <consortium name="The Broad Institute Genome Sequencing Center for Infectious Disease"/>
            <person name="Earl A.M."/>
            <person name="Van Tyne D."/>
            <person name="Lebreton F."/>
            <person name="Saavedra J.T."/>
            <person name="Gilmore M.S."/>
            <person name="Manson McGuire A."/>
            <person name="Clock S."/>
            <person name="Crupain M."/>
            <person name="Rangan U."/>
            <person name="Young S."/>
            <person name="Abouelleil A."/>
            <person name="Cao P."/>
            <person name="Chapman S.B."/>
            <person name="Griggs A."/>
            <person name="Priest M."/>
            <person name="Shea T."/>
            <person name="Wortman J."/>
            <person name="Nusbaum C."/>
            <person name="Birren B."/>
        </authorList>
    </citation>
    <scope>NUCLEOTIDE SEQUENCE [LARGE SCALE GENOMIC DNA]</scope>
    <source>
        <strain evidence="2 3">88EA1</strain>
    </source>
</reference>
<keyword evidence="1" id="KW-0472">Membrane</keyword>
<name>A0AB37IA34_ENTHR</name>
<gene>
    <name evidence="2" type="ORF">EB03_01988</name>
</gene>
<proteinExistence type="predicted"/>
<keyword evidence="1" id="KW-1133">Transmembrane helix</keyword>
<evidence type="ECO:0000313" key="3">
    <source>
        <dbReference type="Proteomes" id="UP000253498"/>
    </source>
</evidence>
<comment type="caution">
    <text evidence="2">The sequence shown here is derived from an EMBL/GenBank/DDBJ whole genome shotgun (WGS) entry which is preliminary data.</text>
</comment>
<dbReference type="RefSeq" id="WP_232011861.1">
    <property type="nucleotide sequence ID" value="NZ_CAKMAQ010000003.1"/>
</dbReference>
<feature type="transmembrane region" description="Helical" evidence="1">
    <location>
        <begin position="40"/>
        <end position="64"/>
    </location>
</feature>
<evidence type="ECO:0000313" key="2">
    <source>
        <dbReference type="EMBL" id="RBT67224.1"/>
    </source>
</evidence>
<accession>A0AB37IA34</accession>